<dbReference type="Pfam" id="PF13621">
    <property type="entry name" value="Cupin_8"/>
    <property type="match status" value="1"/>
</dbReference>
<feature type="domain" description="JmjC" evidence="1">
    <location>
        <begin position="102"/>
        <end position="275"/>
    </location>
</feature>
<sequence>MMLDIKNLVKEVFLPAGESLPEHIVNAAEPVLLKGFINHWPLVNAGKQSQDHAFEYINNAYNGQPISAYYAQPDANGRIFYNADFNGFNFQSATLDLPTVLNKLKEVRDLAQPPAVYVGSTNIHRHFPSLNSENNVTIENAQPITNLWLGNKTKIAAHFDFPNNLACCAVGKRRFTLFPPEQVKNLYVGPKEFAPGGQDISLVNFEQPDLTKHPKFQTALDNALVANLEAGDALFIPSMWWHHVEGLTSFNVLVTHWWRNSPAFMGRPDNAIELAILSIRNLPLEQRQAWKALFEHYVFDHEDSDNAHIPEHAQGCLKQPMTEIEARKLRAKLLEQLKR</sequence>
<gene>
    <name evidence="2" type="ORF">RT723_08670</name>
</gene>
<dbReference type="Proteomes" id="UP001257914">
    <property type="component" value="Unassembled WGS sequence"/>
</dbReference>
<dbReference type="SUPFAM" id="SSF51197">
    <property type="entry name" value="Clavaminate synthase-like"/>
    <property type="match status" value="1"/>
</dbReference>
<dbReference type="EMBL" id="JAWCUA010000007">
    <property type="protein sequence ID" value="MDU0113068.1"/>
    <property type="molecule type" value="Genomic_DNA"/>
</dbReference>
<evidence type="ECO:0000259" key="1">
    <source>
        <dbReference type="PROSITE" id="PS51184"/>
    </source>
</evidence>
<evidence type="ECO:0000313" key="3">
    <source>
        <dbReference type="Proteomes" id="UP001257914"/>
    </source>
</evidence>
<dbReference type="InterPro" id="IPR003347">
    <property type="entry name" value="JmjC_dom"/>
</dbReference>
<evidence type="ECO:0000313" key="2">
    <source>
        <dbReference type="EMBL" id="MDU0113068.1"/>
    </source>
</evidence>
<dbReference type="RefSeq" id="WP_315946680.1">
    <property type="nucleotide sequence ID" value="NZ_JAWCUA010000007.1"/>
</dbReference>
<organism evidence="2 3">
    <name type="scientific">Psychrosphaera aquimarina</name>
    <dbReference type="NCBI Taxonomy" id="2044854"/>
    <lineage>
        <taxon>Bacteria</taxon>
        <taxon>Pseudomonadati</taxon>
        <taxon>Pseudomonadota</taxon>
        <taxon>Gammaproteobacteria</taxon>
        <taxon>Alteromonadales</taxon>
        <taxon>Pseudoalteromonadaceae</taxon>
        <taxon>Psychrosphaera</taxon>
    </lineage>
</organism>
<protein>
    <submittedName>
        <fullName evidence="2">Cupin-like domain-containing protein</fullName>
    </submittedName>
</protein>
<accession>A0ABU3R050</accession>
<comment type="caution">
    <text evidence="2">The sequence shown here is derived from an EMBL/GenBank/DDBJ whole genome shotgun (WGS) entry which is preliminary data.</text>
</comment>
<dbReference type="PANTHER" id="PTHR12461">
    <property type="entry name" value="HYPOXIA-INDUCIBLE FACTOR 1 ALPHA INHIBITOR-RELATED"/>
    <property type="match status" value="1"/>
</dbReference>
<keyword evidence="3" id="KW-1185">Reference proteome</keyword>
<proteinExistence type="predicted"/>
<name>A0ABU3R050_9GAMM</name>
<dbReference type="PANTHER" id="PTHR12461:SF105">
    <property type="entry name" value="HYPOXIA-INDUCIBLE FACTOR 1-ALPHA INHIBITOR"/>
    <property type="match status" value="1"/>
</dbReference>
<reference evidence="2 3" key="1">
    <citation type="submission" date="2023-10" db="EMBL/GenBank/DDBJ databases">
        <title>Psychrosphaera aquimaarina strain SW33 isolated from seawater.</title>
        <authorList>
            <person name="Bayburt H."/>
            <person name="Kim J.M."/>
            <person name="Choi B.J."/>
            <person name="Jeon C.O."/>
        </authorList>
    </citation>
    <scope>NUCLEOTIDE SEQUENCE [LARGE SCALE GENOMIC DNA]</scope>
    <source>
        <strain evidence="2 3">KCTC 52743</strain>
    </source>
</reference>
<dbReference type="SMART" id="SM00558">
    <property type="entry name" value="JmjC"/>
    <property type="match status" value="1"/>
</dbReference>
<dbReference type="InterPro" id="IPR041667">
    <property type="entry name" value="Cupin_8"/>
</dbReference>
<dbReference type="PROSITE" id="PS51184">
    <property type="entry name" value="JMJC"/>
    <property type="match status" value="1"/>
</dbReference>
<dbReference type="Gene3D" id="2.60.120.650">
    <property type="entry name" value="Cupin"/>
    <property type="match status" value="1"/>
</dbReference>